<accession>A0ABY9Q620</accession>
<evidence type="ECO:0000256" key="1">
    <source>
        <dbReference type="SAM" id="Phobius"/>
    </source>
</evidence>
<organism evidence="2 3">
    <name type="scientific">Terrisporobacter mayombei</name>
    <dbReference type="NCBI Taxonomy" id="1541"/>
    <lineage>
        <taxon>Bacteria</taxon>
        <taxon>Bacillati</taxon>
        <taxon>Bacillota</taxon>
        <taxon>Clostridia</taxon>
        <taxon>Peptostreptococcales</taxon>
        <taxon>Peptostreptococcaceae</taxon>
        <taxon>Terrisporobacter</taxon>
    </lineage>
</organism>
<protein>
    <submittedName>
        <fullName evidence="2">Uncharacterized protein</fullName>
    </submittedName>
</protein>
<keyword evidence="1" id="KW-1133">Transmembrane helix</keyword>
<name>A0ABY9Q620_9FIRM</name>
<evidence type="ECO:0000313" key="3">
    <source>
        <dbReference type="Proteomes" id="UP001235030"/>
    </source>
</evidence>
<keyword evidence="1" id="KW-0472">Membrane</keyword>
<keyword evidence="3" id="KW-1185">Reference proteome</keyword>
<dbReference type="RefSeq" id="WP_228105286.1">
    <property type="nucleotide sequence ID" value="NZ_CP101637.1"/>
</dbReference>
<gene>
    <name evidence="2" type="ORF">TEMA_34760</name>
</gene>
<evidence type="ECO:0000313" key="2">
    <source>
        <dbReference type="EMBL" id="WMT82978.1"/>
    </source>
</evidence>
<keyword evidence="1" id="KW-0812">Transmembrane</keyword>
<dbReference type="EMBL" id="CP101637">
    <property type="protein sequence ID" value="WMT82978.1"/>
    <property type="molecule type" value="Genomic_DNA"/>
</dbReference>
<feature type="transmembrane region" description="Helical" evidence="1">
    <location>
        <begin position="94"/>
        <end position="111"/>
    </location>
</feature>
<sequence>MDESNHNNFNSTIFDEYNLFVDAETMYSNITPLSTLMIPISEFDDKVDVSETSTVDISPSKSTGQGSFMLQSMSLSYINSSSNFRVTTGYSKSMISYVLIFALAYFIAIIFSKN</sequence>
<proteinExistence type="predicted"/>
<reference evidence="2 3" key="1">
    <citation type="submission" date="2022-07" db="EMBL/GenBank/DDBJ databases">
        <title>Genome sequence of Terrisporobacter mayombei DSM6539.</title>
        <authorList>
            <person name="Boeer T."/>
            <person name="Bengelsdorf F.R."/>
            <person name="Daniel R."/>
            <person name="Poehlein A."/>
        </authorList>
    </citation>
    <scope>NUCLEOTIDE SEQUENCE [LARGE SCALE GENOMIC DNA]</scope>
    <source>
        <strain evidence="2 3">DSM 6539</strain>
    </source>
</reference>
<dbReference type="Proteomes" id="UP001235030">
    <property type="component" value="Chromosome"/>
</dbReference>